<accession>A0A1H6DWA9</accession>
<protein>
    <submittedName>
        <fullName evidence="3">Uncharacterized protein</fullName>
    </submittedName>
</protein>
<feature type="region of interest" description="Disordered" evidence="2">
    <location>
        <begin position="1"/>
        <end position="37"/>
    </location>
</feature>
<evidence type="ECO:0000313" key="3">
    <source>
        <dbReference type="EMBL" id="SEG89551.1"/>
    </source>
</evidence>
<reference evidence="3 4" key="1">
    <citation type="submission" date="2016-10" db="EMBL/GenBank/DDBJ databases">
        <authorList>
            <person name="de Groot N.N."/>
        </authorList>
    </citation>
    <scope>NUCLEOTIDE SEQUENCE [LARGE SCALE GENOMIC DNA]</scope>
    <source>
        <strain evidence="3 4">DSM 22012</strain>
    </source>
</reference>
<dbReference type="AlphaFoldDB" id="A0A1H6DWA9"/>
<dbReference type="Proteomes" id="UP000236745">
    <property type="component" value="Unassembled WGS sequence"/>
</dbReference>
<evidence type="ECO:0000256" key="1">
    <source>
        <dbReference type="SAM" id="Coils"/>
    </source>
</evidence>
<dbReference type="RefSeq" id="WP_104006016.1">
    <property type="nucleotide sequence ID" value="NZ_FNVQ01000013.1"/>
</dbReference>
<evidence type="ECO:0000256" key="2">
    <source>
        <dbReference type="SAM" id="MobiDB-lite"/>
    </source>
</evidence>
<sequence length="292" mass="31553">MSNQTHDLDPFEQASTGREERAELEHHSEADPHIVQPIDDEIEPMVETGQEEFGRQQSARAVPVTRKSVPMVGVLATGALLISIGSGAGVAYSLNQTGQLREDTSVAFTDVDDNISALGSRLSESEVQISQVQETSDANNQQIRLLDTDQLAIGLSALRQDLAEVDAAFADSKAHSQETIQDLNQRVSKLEALAQSLQQVANRAQATPSPRRAVRTAPKPKVMDTLDGNPVVSVDQWGYNSNVVLQDITTGEFVSVAKGATVNGWRYVDADPKAQTATFSKGPQIVLVRIRG</sequence>
<feature type="compositionally biased region" description="Basic and acidic residues" evidence="2">
    <location>
        <begin position="17"/>
        <end position="32"/>
    </location>
</feature>
<feature type="coiled-coil region" evidence="1">
    <location>
        <begin position="173"/>
        <end position="207"/>
    </location>
</feature>
<keyword evidence="1" id="KW-0175">Coiled coil</keyword>
<name>A0A1H6DWA9_9GAMM</name>
<dbReference type="EMBL" id="FNVQ01000013">
    <property type="protein sequence ID" value="SEG89551.1"/>
    <property type="molecule type" value="Genomic_DNA"/>
</dbReference>
<organism evidence="3 4">
    <name type="scientific">Marinobacterium lutimaris</name>
    <dbReference type="NCBI Taxonomy" id="568106"/>
    <lineage>
        <taxon>Bacteria</taxon>
        <taxon>Pseudomonadati</taxon>
        <taxon>Pseudomonadota</taxon>
        <taxon>Gammaproteobacteria</taxon>
        <taxon>Oceanospirillales</taxon>
        <taxon>Oceanospirillaceae</taxon>
        <taxon>Marinobacterium</taxon>
    </lineage>
</organism>
<proteinExistence type="predicted"/>
<keyword evidence="4" id="KW-1185">Reference proteome</keyword>
<evidence type="ECO:0000313" key="4">
    <source>
        <dbReference type="Proteomes" id="UP000236745"/>
    </source>
</evidence>
<gene>
    <name evidence="3" type="ORF">SAMN05444390_1137</name>
</gene>